<reference evidence="2 3" key="1">
    <citation type="submission" date="2018-07" db="EMBL/GenBank/DDBJ databases">
        <title>Genomic Encyclopedia of Type Strains, Phase IV (KMG-IV): sequencing the most valuable type-strain genomes for metagenomic binning, comparative biology and taxonomic classification.</title>
        <authorList>
            <person name="Goeker M."/>
        </authorList>
    </citation>
    <scope>NUCLEOTIDE SEQUENCE [LARGE SCALE GENOMIC DNA]</scope>
    <source>
        <strain evidence="2 3">DSM 100911</strain>
    </source>
</reference>
<gene>
    <name evidence="2" type="ORF">DFR45_101269</name>
</gene>
<organism evidence="2 3">
    <name type="scientific">Extensimonas vulgaris</name>
    <dbReference type="NCBI Taxonomy" id="1031594"/>
    <lineage>
        <taxon>Bacteria</taxon>
        <taxon>Pseudomonadati</taxon>
        <taxon>Pseudomonadota</taxon>
        <taxon>Betaproteobacteria</taxon>
        <taxon>Burkholderiales</taxon>
        <taxon>Comamonadaceae</taxon>
        <taxon>Extensimonas</taxon>
    </lineage>
</organism>
<evidence type="ECO:0000256" key="1">
    <source>
        <dbReference type="SAM" id="MobiDB-lite"/>
    </source>
</evidence>
<dbReference type="AlphaFoldDB" id="A0A369AQV1"/>
<dbReference type="Pfam" id="PF02515">
    <property type="entry name" value="CoA_transf_3"/>
    <property type="match status" value="1"/>
</dbReference>
<dbReference type="InterPro" id="IPR050509">
    <property type="entry name" value="CoA-transferase_III"/>
</dbReference>
<sequence length="369" mass="39641">MSGPLKGLKIIEFGGIGPGPFCAMLLSDMGADVIRLDRKADKGKDRGPAAFLASGRRGVLHRGRRSVAVDLKDPQDKEKVLQLIDGADAIIEGYRPGVMERLGLGPDVLLARHPRLVYGRMTGWGQDGPMAQAAGHDINYIALSGALSTIGRAQGGPVAPPAMIGDLGGGGMMLAFGIVCALLEARNSGKGQVVDAAIVDGAALLTSIVCDLKALGLWQNKLQSNLLDGGAHFYDTYECADGQWISIGSLEPQFYTLLLEKLGITDPDFALSRQRDPAAWPELKRKIADIFRSQPSSHWRDLLEGTDVCFAPVLTIEEAAQHPHNRARGTFFEREGILQPAPAPRFSRTVPEQPGPAPYIGEHDDEILQ</sequence>
<protein>
    <submittedName>
        <fullName evidence="2">Alpha-methylacyl-CoA racemase</fullName>
    </submittedName>
</protein>
<accession>A0A369AQV1</accession>
<name>A0A369AQV1_9BURK</name>
<comment type="caution">
    <text evidence="2">The sequence shown here is derived from an EMBL/GenBank/DDBJ whole genome shotgun (WGS) entry which is preliminary data.</text>
</comment>
<dbReference type="Proteomes" id="UP000252174">
    <property type="component" value="Unassembled WGS sequence"/>
</dbReference>
<evidence type="ECO:0000313" key="3">
    <source>
        <dbReference type="Proteomes" id="UP000252174"/>
    </source>
</evidence>
<dbReference type="RefSeq" id="WP_114481901.1">
    <property type="nucleotide sequence ID" value="NZ_QPJU01000001.1"/>
</dbReference>
<dbReference type="OrthoDB" id="5294844at2"/>
<dbReference type="SUPFAM" id="SSF89796">
    <property type="entry name" value="CoA-transferase family III (CaiB/BaiF)"/>
    <property type="match status" value="1"/>
</dbReference>
<dbReference type="InterPro" id="IPR023606">
    <property type="entry name" value="CoA-Trfase_III_dom_1_sf"/>
</dbReference>
<proteinExistence type="predicted"/>
<dbReference type="Gene3D" id="3.30.1540.10">
    <property type="entry name" value="formyl-coa transferase, domain 3"/>
    <property type="match status" value="1"/>
</dbReference>
<keyword evidence="3" id="KW-1185">Reference proteome</keyword>
<feature type="region of interest" description="Disordered" evidence="1">
    <location>
        <begin position="342"/>
        <end position="369"/>
    </location>
</feature>
<dbReference type="PANTHER" id="PTHR48228">
    <property type="entry name" value="SUCCINYL-COA--D-CITRAMALATE COA-TRANSFERASE"/>
    <property type="match status" value="1"/>
</dbReference>
<dbReference type="InterPro" id="IPR003673">
    <property type="entry name" value="CoA-Trfase_fam_III"/>
</dbReference>
<dbReference type="GO" id="GO:0003824">
    <property type="term" value="F:catalytic activity"/>
    <property type="evidence" value="ECO:0007669"/>
    <property type="project" value="InterPro"/>
</dbReference>
<dbReference type="Gene3D" id="3.40.50.10540">
    <property type="entry name" value="Crotonobetainyl-coa:carnitine coa-transferase, domain 1"/>
    <property type="match status" value="1"/>
</dbReference>
<dbReference type="EMBL" id="QPJU01000001">
    <property type="protein sequence ID" value="RCX11740.1"/>
    <property type="molecule type" value="Genomic_DNA"/>
</dbReference>
<dbReference type="InterPro" id="IPR044855">
    <property type="entry name" value="CoA-Trfase_III_dom3_sf"/>
</dbReference>
<evidence type="ECO:0000313" key="2">
    <source>
        <dbReference type="EMBL" id="RCX11740.1"/>
    </source>
</evidence>
<dbReference type="PANTHER" id="PTHR48228:SF5">
    <property type="entry name" value="ALPHA-METHYLACYL-COA RACEMASE"/>
    <property type="match status" value="1"/>
</dbReference>